<evidence type="ECO:0000313" key="7">
    <source>
        <dbReference type="Proteomes" id="UP000249340"/>
    </source>
</evidence>
<dbReference type="OrthoDB" id="9760056at2"/>
<evidence type="ECO:0000256" key="1">
    <source>
        <dbReference type="ARBA" id="ARBA00023295"/>
    </source>
</evidence>
<dbReference type="SMART" id="SM00060">
    <property type="entry name" value="FN3"/>
    <property type="match status" value="1"/>
</dbReference>
<evidence type="ECO:0000256" key="2">
    <source>
        <dbReference type="ARBA" id="ARBA00023326"/>
    </source>
</evidence>
<evidence type="ECO:0000313" key="6">
    <source>
        <dbReference type="EMBL" id="AXI76799.1"/>
    </source>
</evidence>
<dbReference type="PROSITE" id="PS50853">
    <property type="entry name" value="FN3"/>
    <property type="match status" value="1"/>
</dbReference>
<dbReference type="Pfam" id="PF16116">
    <property type="entry name" value="DUF4832"/>
    <property type="match status" value="1"/>
</dbReference>
<dbReference type="InterPro" id="IPR036116">
    <property type="entry name" value="FN3_sf"/>
</dbReference>
<dbReference type="Pfam" id="PF00041">
    <property type="entry name" value="fn3"/>
    <property type="match status" value="1"/>
</dbReference>
<dbReference type="CDD" id="cd00063">
    <property type="entry name" value="FN3"/>
    <property type="match status" value="1"/>
</dbReference>
<dbReference type="InterPro" id="IPR013783">
    <property type="entry name" value="Ig-like_fold"/>
</dbReference>
<sequence>MTPRRVVSLLALLATLLFCTALPATAAQGGPPPRPPVSSPVDSSLATHSYGYADTPVGQPMKGIAPYLFPGDNYDAKFPGGVLWSYFALNEVMKDPSDCNTFDWTIFDKALDEAAVWGRQLAFRFYVEYPGGTASHPANGIPPCLNGKAAMRTNGFWGTVSPDYDDPHTIEAFTNFVNAFAARYDRSGPGGTADPRIAFMTAGLVGLWGEWHTWPYDRDTSDGYPDLFPTDATVAKLVGAFSKAIRNIPVEIRYGDLAGLAGASTIGLHDDSWDYKEFRDSGLGGMTLPQSMGGWSDAFLQRALDGGTENRWTTASVGGEARPEIQGQIYSTWPGGSGQVDNTLAATELTHVTWMINQTGAGSYSTTDPKVAAGVRRMGYNLYVPHADFNSPTGSSLKVGVTMQNDGVAPFYQPWTVQLGLQDAAGKLVRSWDTPWDLRTVQPLKIRAFPDWNVGADPTYLDYGRPVNFGATVDTTGVPAGSYTLVMRVHNPLDAVTPQVLKSRPAAQRLSDDVISHYRAPYPLMFANANQRADGWLNLGSLGVGGGGGGDTTPPTAPTLTATGHTAASVSLSWSGATDNVGVTGYDVYRSGSLVGSTASTTYTDTGLTAGTAYSYTVRARDAAGNVSADSNRVTVTTDTGSGGSSGGGDGGTPPTGLVVDNFDGTPPYPSSALNDLGRWTGGNSFLNGGGAGEVTGGALVLQYSNGGWFGSDIYTDVSDRHDLVLRLKGAHGGEEGDFQLSLGGVTKVFKDFVLADGSHPKVTGSFTDIRIPLAANGINASAPGQLSMGFWYGGSSTLSIDSLSFQ</sequence>
<dbReference type="GO" id="GO:0016798">
    <property type="term" value="F:hydrolase activity, acting on glycosyl bonds"/>
    <property type="evidence" value="ECO:0007669"/>
    <property type="project" value="UniProtKB-KW"/>
</dbReference>
<name>A0A345SSU4_9ACTN</name>
<feature type="signal peptide" evidence="4">
    <location>
        <begin position="1"/>
        <end position="26"/>
    </location>
</feature>
<dbReference type="InterPro" id="IPR032267">
    <property type="entry name" value="DUF4832"/>
</dbReference>
<proteinExistence type="predicted"/>
<evidence type="ECO:0000256" key="3">
    <source>
        <dbReference type="SAM" id="MobiDB-lite"/>
    </source>
</evidence>
<dbReference type="AlphaFoldDB" id="A0A345SSU4"/>
<dbReference type="SUPFAM" id="SSF51445">
    <property type="entry name" value="(Trans)glycosidases"/>
    <property type="match status" value="1"/>
</dbReference>
<feature type="chain" id="PRO_5016823537" evidence="4">
    <location>
        <begin position="27"/>
        <end position="807"/>
    </location>
</feature>
<accession>A0A345SSU4</accession>
<dbReference type="InterPro" id="IPR017853">
    <property type="entry name" value="GH"/>
</dbReference>
<organism evidence="6 7">
    <name type="scientific">Peterkaempfera bronchialis</name>
    <dbReference type="NCBI Taxonomy" id="2126346"/>
    <lineage>
        <taxon>Bacteria</taxon>
        <taxon>Bacillati</taxon>
        <taxon>Actinomycetota</taxon>
        <taxon>Actinomycetes</taxon>
        <taxon>Kitasatosporales</taxon>
        <taxon>Streptomycetaceae</taxon>
        <taxon>Peterkaempfera</taxon>
    </lineage>
</organism>
<dbReference type="Gene3D" id="2.60.40.10">
    <property type="entry name" value="Immunoglobulins"/>
    <property type="match status" value="1"/>
</dbReference>
<dbReference type="Proteomes" id="UP000249340">
    <property type="component" value="Chromosome"/>
</dbReference>
<feature type="region of interest" description="Disordered" evidence="3">
    <location>
        <begin position="633"/>
        <end position="658"/>
    </location>
</feature>
<gene>
    <name evidence="6" type="ORF">C7M71_004345</name>
</gene>
<reference evidence="7" key="1">
    <citation type="submission" date="2018-07" db="EMBL/GenBank/DDBJ databases">
        <title>Streptacidiphilus bronchialis DSM 106435 chromosome.</title>
        <authorList>
            <person name="Batra D."/>
            <person name="Gulvik C.A."/>
        </authorList>
    </citation>
    <scope>NUCLEOTIDE SEQUENCE [LARGE SCALE GENOMIC DNA]</scope>
    <source>
        <strain evidence="7">DSM 106435</strain>
    </source>
</reference>
<dbReference type="Gene3D" id="3.20.20.80">
    <property type="entry name" value="Glycosidases"/>
    <property type="match status" value="1"/>
</dbReference>
<evidence type="ECO:0000259" key="5">
    <source>
        <dbReference type="PROSITE" id="PS50853"/>
    </source>
</evidence>
<feature type="compositionally biased region" description="Gly residues" evidence="3">
    <location>
        <begin position="641"/>
        <end position="654"/>
    </location>
</feature>
<dbReference type="RefSeq" id="WP_111491818.1">
    <property type="nucleotide sequence ID" value="NZ_CP031264.1"/>
</dbReference>
<feature type="domain" description="Fibronectin type-III" evidence="5">
    <location>
        <begin position="554"/>
        <end position="641"/>
    </location>
</feature>
<protein>
    <submittedName>
        <fullName evidence="6">DUF4832 domain-containing protein</fullName>
    </submittedName>
</protein>
<keyword evidence="2" id="KW-0624">Polysaccharide degradation</keyword>
<evidence type="ECO:0000256" key="4">
    <source>
        <dbReference type="SAM" id="SignalP"/>
    </source>
</evidence>
<dbReference type="EMBL" id="CP031264">
    <property type="protein sequence ID" value="AXI76799.1"/>
    <property type="molecule type" value="Genomic_DNA"/>
</dbReference>
<keyword evidence="1" id="KW-0326">Glycosidase</keyword>
<dbReference type="GO" id="GO:0000272">
    <property type="term" value="P:polysaccharide catabolic process"/>
    <property type="evidence" value="ECO:0007669"/>
    <property type="project" value="UniProtKB-KW"/>
</dbReference>
<keyword evidence="2" id="KW-0119">Carbohydrate metabolism</keyword>
<dbReference type="KEGG" id="stri:C7M71_004345"/>
<keyword evidence="4" id="KW-0732">Signal</keyword>
<dbReference type="InterPro" id="IPR003961">
    <property type="entry name" value="FN3_dom"/>
</dbReference>
<dbReference type="SUPFAM" id="SSF49265">
    <property type="entry name" value="Fibronectin type III"/>
    <property type="match status" value="1"/>
</dbReference>
<keyword evidence="7" id="KW-1185">Reference proteome</keyword>
<keyword evidence="1" id="KW-0378">Hydrolase</keyword>